<organism evidence="4 5">
    <name type="scientific">Asaia bogorensis</name>
    <dbReference type="NCBI Taxonomy" id="91915"/>
    <lineage>
        <taxon>Bacteria</taxon>
        <taxon>Pseudomonadati</taxon>
        <taxon>Pseudomonadota</taxon>
        <taxon>Alphaproteobacteria</taxon>
        <taxon>Acetobacterales</taxon>
        <taxon>Acetobacteraceae</taxon>
        <taxon>Asaia</taxon>
    </lineage>
</organism>
<dbReference type="eggNOG" id="COG0657">
    <property type="taxonomic scope" value="Bacteria"/>
</dbReference>
<keyword evidence="1" id="KW-0378">Hydrolase</keyword>
<dbReference type="Proteomes" id="UP000027583">
    <property type="component" value="Unassembled WGS sequence"/>
</dbReference>
<name>A0A060QB33_9PROT</name>
<dbReference type="PANTHER" id="PTHR48081">
    <property type="entry name" value="AB HYDROLASE SUPERFAMILY PROTEIN C4A8.06C"/>
    <property type="match status" value="1"/>
</dbReference>
<dbReference type="InterPro" id="IPR029058">
    <property type="entry name" value="AB_hydrolase_fold"/>
</dbReference>
<sequence>MRKIRFLVSAALLSIFSPCALGVAHTPAAGDRQVYSLYSKGELPTLGVPETVARVDGMADSIVFNVSEPTLELFRPGKNHANGTAVIVAPGGGFVGIDYQQGGVDIARALAERGYTALVLKYRTIRSPDTGMHMPATHLREMQAITKRAKEASTEPVPPFAGEAHALEDARRAIFLVKAHARDWGIDPVRIGFLGFSTGAFLAVDLSIGAKETRPAFVGILYGGLRGPIPSDASPAFIAAASDDPLLPMDAVQIYTAWRRAGVDAELHIYGHGGHGFSLAPQGTTSDYWLDEFIWWLKARKLE</sequence>
<reference evidence="4 5" key="1">
    <citation type="journal article" date="2014" name="Genome Biol. Evol.">
        <title>Acetic acid bacteria genomes reveal functional traits for adaptation to life in insect guts.</title>
        <authorList>
            <person name="Chouaia B."/>
            <person name="Gaiarsa S."/>
            <person name="Crotti E."/>
            <person name="Comandatore F."/>
            <person name="Degli Esposti M."/>
            <person name="Ricci I."/>
            <person name="Alma A."/>
            <person name="Favia G."/>
            <person name="Bandi C."/>
            <person name="Daffonchio D."/>
        </authorList>
    </citation>
    <scope>NUCLEOTIDE SEQUENCE [LARGE SCALE GENOMIC DNA]</scope>
    <source>
        <strain evidence="4 5">SF2.1</strain>
    </source>
</reference>
<dbReference type="EMBL" id="CBLX010000002">
    <property type="protein sequence ID" value="CDG38095.1"/>
    <property type="molecule type" value="Genomic_DNA"/>
</dbReference>
<proteinExistence type="predicted"/>
<evidence type="ECO:0000313" key="5">
    <source>
        <dbReference type="Proteomes" id="UP000027583"/>
    </source>
</evidence>
<dbReference type="RefSeq" id="WP_023978889.1">
    <property type="nucleotide sequence ID" value="NZ_CBLX010000002.1"/>
</dbReference>
<comment type="caution">
    <text evidence="4">The sequence shown here is derived from an EMBL/GenBank/DDBJ whole genome shotgun (WGS) entry which is preliminary data.</text>
</comment>
<dbReference type="GO" id="GO:0016787">
    <property type="term" value="F:hydrolase activity"/>
    <property type="evidence" value="ECO:0007669"/>
    <property type="project" value="UniProtKB-KW"/>
</dbReference>
<protein>
    <submittedName>
        <fullName evidence="4">Esterase/lipase-like protein</fullName>
    </submittedName>
</protein>
<evidence type="ECO:0000313" key="4">
    <source>
        <dbReference type="EMBL" id="CDG38095.1"/>
    </source>
</evidence>
<dbReference type="InterPro" id="IPR002925">
    <property type="entry name" value="Dienelactn_hydro"/>
</dbReference>
<gene>
    <name evidence="4" type="ORF">ASAP_0050</name>
</gene>
<dbReference type="Gene3D" id="3.40.50.1820">
    <property type="entry name" value="alpha/beta hydrolase"/>
    <property type="match status" value="1"/>
</dbReference>
<reference evidence="4 5" key="2">
    <citation type="journal article" date="2014" name="PLoS ONE">
        <title>Evolution of mitochondria reconstructed from the energy metabolism of living bacteria.</title>
        <authorList>
            <person name="Degli Esposti M."/>
            <person name="Chouaia B."/>
            <person name="Comandatore F."/>
            <person name="Crotti E."/>
            <person name="Sassera D."/>
            <person name="Lievens P.M."/>
            <person name="Daffonchio D."/>
            <person name="Bandi C."/>
        </authorList>
    </citation>
    <scope>NUCLEOTIDE SEQUENCE [LARGE SCALE GENOMIC DNA]</scope>
    <source>
        <strain evidence="4 5">SF2.1</strain>
    </source>
</reference>
<evidence type="ECO:0000259" key="3">
    <source>
        <dbReference type="Pfam" id="PF01738"/>
    </source>
</evidence>
<keyword evidence="2" id="KW-0732">Signal</keyword>
<dbReference type="SUPFAM" id="SSF53474">
    <property type="entry name" value="alpha/beta-Hydrolases"/>
    <property type="match status" value="1"/>
</dbReference>
<dbReference type="PANTHER" id="PTHR48081:SF6">
    <property type="entry name" value="PEPTIDASE S9 PROLYL OLIGOPEPTIDASE CATALYTIC DOMAIN-CONTAINING PROTEIN"/>
    <property type="match status" value="1"/>
</dbReference>
<dbReference type="AlphaFoldDB" id="A0A060QB33"/>
<feature type="chain" id="PRO_5001585393" evidence="2">
    <location>
        <begin position="23"/>
        <end position="303"/>
    </location>
</feature>
<evidence type="ECO:0000256" key="2">
    <source>
        <dbReference type="SAM" id="SignalP"/>
    </source>
</evidence>
<feature type="signal peptide" evidence="2">
    <location>
        <begin position="1"/>
        <end position="22"/>
    </location>
</feature>
<dbReference type="InterPro" id="IPR050300">
    <property type="entry name" value="GDXG_lipolytic_enzyme"/>
</dbReference>
<evidence type="ECO:0000256" key="1">
    <source>
        <dbReference type="ARBA" id="ARBA00022801"/>
    </source>
</evidence>
<accession>A0A060QB33</accession>
<feature type="domain" description="Dienelactone hydrolase" evidence="3">
    <location>
        <begin position="82"/>
        <end position="278"/>
    </location>
</feature>
<dbReference type="Pfam" id="PF01738">
    <property type="entry name" value="DLH"/>
    <property type="match status" value="1"/>
</dbReference>